<keyword evidence="3" id="KW-1185">Reference proteome</keyword>
<name>A0A1S2P960_9ACTN</name>
<dbReference type="OrthoDB" id="4321498at2"/>
<feature type="transmembrane region" description="Helical" evidence="1">
    <location>
        <begin position="39"/>
        <end position="58"/>
    </location>
</feature>
<dbReference type="RefSeq" id="WP_071386077.1">
    <property type="nucleotide sequence ID" value="NZ_MLYO01000090.1"/>
</dbReference>
<dbReference type="EMBL" id="MLYO01000090">
    <property type="protein sequence ID" value="OIJ90333.1"/>
    <property type="molecule type" value="Genomic_DNA"/>
</dbReference>
<dbReference type="AlphaFoldDB" id="A0A1S2P960"/>
<sequence length="66" mass="7012">MKKVPFGSLAASIAALGTVLGFLALQLRADGYEPYVDSVATASVVMYVTSALIVGTWVRARRLHSD</sequence>
<keyword evidence="1" id="KW-0472">Membrane</keyword>
<accession>A0A1S2P960</accession>
<gene>
    <name evidence="2" type="ORF">BIV23_40760</name>
</gene>
<comment type="caution">
    <text evidence="2">The sequence shown here is derived from an EMBL/GenBank/DDBJ whole genome shotgun (WGS) entry which is preliminary data.</text>
</comment>
<dbReference type="Proteomes" id="UP000179642">
    <property type="component" value="Unassembled WGS sequence"/>
</dbReference>
<evidence type="ECO:0000256" key="1">
    <source>
        <dbReference type="SAM" id="Phobius"/>
    </source>
</evidence>
<keyword evidence="1" id="KW-1133">Transmembrane helix</keyword>
<proteinExistence type="predicted"/>
<organism evidence="2 3">
    <name type="scientific">Streptomyces monashensis</name>
    <dbReference type="NCBI Taxonomy" id="1678012"/>
    <lineage>
        <taxon>Bacteria</taxon>
        <taxon>Bacillati</taxon>
        <taxon>Actinomycetota</taxon>
        <taxon>Actinomycetes</taxon>
        <taxon>Kitasatosporales</taxon>
        <taxon>Streptomycetaceae</taxon>
        <taxon>Streptomyces</taxon>
    </lineage>
</organism>
<reference evidence="2 3" key="1">
    <citation type="submission" date="2016-10" db="EMBL/GenBank/DDBJ databases">
        <title>Genome sequence of Streptomyces sp. MUSC 1.</title>
        <authorList>
            <person name="Lee L.-H."/>
            <person name="Ser H.-L."/>
            <person name="Law J.W.-F."/>
        </authorList>
    </citation>
    <scope>NUCLEOTIDE SEQUENCE [LARGE SCALE GENOMIC DNA]</scope>
    <source>
        <strain evidence="2 3">MUSC 1</strain>
    </source>
</reference>
<dbReference type="Pfam" id="PF19943">
    <property type="entry name" value="DUF6405"/>
    <property type="match status" value="1"/>
</dbReference>
<keyword evidence="1" id="KW-0812">Transmembrane</keyword>
<evidence type="ECO:0000313" key="2">
    <source>
        <dbReference type="EMBL" id="OIJ90333.1"/>
    </source>
</evidence>
<protein>
    <submittedName>
        <fullName evidence="2">Uncharacterized protein</fullName>
    </submittedName>
</protein>
<dbReference type="InterPro" id="IPR045643">
    <property type="entry name" value="DUF6405"/>
</dbReference>
<evidence type="ECO:0000313" key="3">
    <source>
        <dbReference type="Proteomes" id="UP000179642"/>
    </source>
</evidence>